<dbReference type="EMBL" id="WMIA01000035">
    <property type="protein sequence ID" value="MTF40583.1"/>
    <property type="molecule type" value="Genomic_DNA"/>
</dbReference>
<protein>
    <recommendedName>
        <fullName evidence="3">Dynamin family protein</fullName>
    </recommendedName>
</protein>
<name>A0A844GYE0_9CHRO</name>
<accession>A0A844GYE0</accession>
<evidence type="ECO:0008006" key="3">
    <source>
        <dbReference type="Google" id="ProtNLM"/>
    </source>
</evidence>
<proteinExistence type="predicted"/>
<dbReference type="AlphaFoldDB" id="A0A844GYE0"/>
<gene>
    <name evidence="1" type="ORF">GGC33_16860</name>
</gene>
<dbReference type="SUPFAM" id="SSF52540">
    <property type="entry name" value="P-loop containing nucleoside triphosphate hydrolases"/>
    <property type="match status" value="1"/>
</dbReference>
<organism evidence="1 2">
    <name type="scientific">Cyanobacterium aponinum 0216</name>
    <dbReference type="NCBI Taxonomy" id="2676140"/>
    <lineage>
        <taxon>Bacteria</taxon>
        <taxon>Bacillati</taxon>
        <taxon>Cyanobacteriota</taxon>
        <taxon>Cyanophyceae</taxon>
        <taxon>Oscillatoriophycideae</taxon>
        <taxon>Chroococcales</taxon>
        <taxon>Geminocystaceae</taxon>
        <taxon>Cyanobacterium</taxon>
    </lineage>
</organism>
<evidence type="ECO:0000313" key="1">
    <source>
        <dbReference type="EMBL" id="MTF40583.1"/>
    </source>
</evidence>
<dbReference type="Gene3D" id="3.40.50.300">
    <property type="entry name" value="P-loop containing nucleotide triphosphate hydrolases"/>
    <property type="match status" value="1"/>
</dbReference>
<evidence type="ECO:0000313" key="2">
    <source>
        <dbReference type="Proteomes" id="UP000437131"/>
    </source>
</evidence>
<dbReference type="InterPro" id="IPR027417">
    <property type="entry name" value="P-loop_NTPase"/>
</dbReference>
<reference evidence="1 2" key="1">
    <citation type="submission" date="2019-11" db="EMBL/GenBank/DDBJ databases">
        <title>Isolation of a new High Light Tolerant Cyanobacteria.</title>
        <authorList>
            <person name="Dobson Z."/>
            <person name="Vaughn N."/>
            <person name="Vaughn M."/>
            <person name="Fromme P."/>
            <person name="Mazor Y."/>
        </authorList>
    </citation>
    <scope>NUCLEOTIDE SEQUENCE [LARGE SCALE GENOMIC DNA]</scope>
    <source>
        <strain evidence="1 2">0216</strain>
    </source>
</reference>
<comment type="caution">
    <text evidence="1">The sequence shown here is derived from an EMBL/GenBank/DDBJ whole genome shotgun (WGS) entry which is preliminary data.</text>
</comment>
<sequence>MLMNKSQKIQEIISLRQPLAQKLTTVEENLNHLQITWHKLEDYRNQLQFKTQDEKVLSKLQEINFSDSKTKILELLEKLSKLSIRFQRETLNIGVVGRARQGKSRLLQSITGLVSGEIPDGDRQHCTGVRSTIHHNPHVETYGEVWFYTERSFLHEIIYPYYTTLDLGKSPISIQDFANNPLPTLRLEGSENQAKYEHLKRYHIHFSEYSHLLKSPSPRNIRQEEIRQYVAQDDENGERIYFNYLAVKEVKIVCQFPNKEVGQIAVVDMPGLGDTGIGDETRMIQTLAEDVDFVLFVKMPKPSGDYWADVDVKLYDTVNASLVDLPVKLWSFMVLNQTNKDSKYGDNSANCQDLIESMTEKHIHVSDYIITNCANPEEVNEKILEKTLDYLSNNINQLDQKYVTVFYDQLADLQLTIKGELQKAKETLNRVDSFESESKFDDLFNKFWDNITNDLTDLLEVLREKRNDQDDYFKEQVEKVFQDCQKDESIFPSLEQIRKRKNSLIQGDYPSAYGTYINEIRTGLSRRFLNLDDGLKKSIEELKIEITNVLTNQCNLKGLSMEKGSKFLQEITDLIPDSCTTLKEGFTVMGNFELSYRGLIQYHIRENLENLRQDNSPLPKGGKEQDVLDNLQELYKETIYLCKNALDNNFLRIPSQAAFAIVEEFVDLVLRSKDAQRQWRKFLLPYRADIWTDTFQILGDNTRLRQQWIQLIEETENINSSLLQ</sequence>
<dbReference type="Proteomes" id="UP000437131">
    <property type="component" value="Unassembled WGS sequence"/>
</dbReference>